<sequence>MSRCQICFNLETDEKGVFPPNAEQDLWTELRDLERSANSGCSSCQLIFNGIAHCKPEILTRDNVTVRQGRHWIYAERPRLYIRLRNNEPDDEATLEFSSLKTQRTPWPAIGPSNRLHKRTTCEDSIEQALDWIKTCRESHVACQRHGPPGTLVPLPSRILALGEFQSNSTSPSCRSISLKLHVTNPNDRGLYACLSHCWGSSHKTLTTTTETLPTRLAGIEWESLPRLFQHAIWAARRLGYRYLWIDSLCILQDRDDKSDWNGEARRMAQYYRLADITLAAVSASSSEGACIFDYEGITSEPMADFEVSAFGQDGQRHSVFVRDVIKHLGPRDDRFMSEFPLLSRGWVYQERLLSRRVLYFGCREFIWECCSERACQCCQKIPTGHEGIPFKIAHQAALDHYGHLREIENPNDGDDQNYASPSESLVLDLLWEGDPRSLPRPTNLLAPSWSWAAVAGSIIWSQQPRGQERRQSFIRILNDFGTIINPPSSYEWPESLCVAGRLAPATIFHDDDRDHHEDLRRSRLKLAGPDGSEIVVTESHFTPDYDLEGEGRFQVLSGGTVFLLRAARIPGMTTTMEFALVLRKCQSAHQRIGIARIPLALPEFTSNDGEVRDLGDCGRSSWLLDVTAQPRLSATDAVFDWHGHPEADVWIV</sequence>
<name>A0A9P4M0T4_9PEZI</name>
<gene>
    <name evidence="2" type="ORF">NA57DRAFT_62143</name>
</gene>
<dbReference type="Proteomes" id="UP000799772">
    <property type="component" value="Unassembled WGS sequence"/>
</dbReference>
<comment type="caution">
    <text evidence="2">The sequence shown here is derived from an EMBL/GenBank/DDBJ whole genome shotgun (WGS) entry which is preliminary data.</text>
</comment>
<evidence type="ECO:0000313" key="2">
    <source>
        <dbReference type="EMBL" id="KAF2092833.1"/>
    </source>
</evidence>
<dbReference type="OrthoDB" id="2958217at2759"/>
<protein>
    <submittedName>
        <fullName evidence="2">HET-domain-containing protein</fullName>
    </submittedName>
</protein>
<dbReference type="EMBL" id="ML978142">
    <property type="protein sequence ID" value="KAF2092833.1"/>
    <property type="molecule type" value="Genomic_DNA"/>
</dbReference>
<dbReference type="InterPro" id="IPR010730">
    <property type="entry name" value="HET"/>
</dbReference>
<accession>A0A9P4M0T4</accession>
<dbReference type="Pfam" id="PF06985">
    <property type="entry name" value="HET"/>
    <property type="match status" value="1"/>
</dbReference>
<evidence type="ECO:0000259" key="1">
    <source>
        <dbReference type="Pfam" id="PF06985"/>
    </source>
</evidence>
<organism evidence="2 3">
    <name type="scientific">Rhizodiscina lignyota</name>
    <dbReference type="NCBI Taxonomy" id="1504668"/>
    <lineage>
        <taxon>Eukaryota</taxon>
        <taxon>Fungi</taxon>
        <taxon>Dikarya</taxon>
        <taxon>Ascomycota</taxon>
        <taxon>Pezizomycotina</taxon>
        <taxon>Dothideomycetes</taxon>
        <taxon>Pleosporomycetidae</taxon>
        <taxon>Aulographales</taxon>
        <taxon>Rhizodiscinaceae</taxon>
        <taxon>Rhizodiscina</taxon>
    </lineage>
</organism>
<reference evidence="2" key="1">
    <citation type="journal article" date="2020" name="Stud. Mycol.">
        <title>101 Dothideomycetes genomes: a test case for predicting lifestyles and emergence of pathogens.</title>
        <authorList>
            <person name="Haridas S."/>
            <person name="Albert R."/>
            <person name="Binder M."/>
            <person name="Bloem J."/>
            <person name="Labutti K."/>
            <person name="Salamov A."/>
            <person name="Andreopoulos B."/>
            <person name="Baker S."/>
            <person name="Barry K."/>
            <person name="Bills G."/>
            <person name="Bluhm B."/>
            <person name="Cannon C."/>
            <person name="Castanera R."/>
            <person name="Culley D."/>
            <person name="Daum C."/>
            <person name="Ezra D."/>
            <person name="Gonzalez J."/>
            <person name="Henrissat B."/>
            <person name="Kuo A."/>
            <person name="Liang C."/>
            <person name="Lipzen A."/>
            <person name="Lutzoni F."/>
            <person name="Magnuson J."/>
            <person name="Mondo S."/>
            <person name="Nolan M."/>
            <person name="Ohm R."/>
            <person name="Pangilinan J."/>
            <person name="Park H.-J."/>
            <person name="Ramirez L."/>
            <person name="Alfaro M."/>
            <person name="Sun H."/>
            <person name="Tritt A."/>
            <person name="Yoshinaga Y."/>
            <person name="Zwiers L.-H."/>
            <person name="Turgeon B."/>
            <person name="Goodwin S."/>
            <person name="Spatafora J."/>
            <person name="Crous P."/>
            <person name="Grigoriev I."/>
        </authorList>
    </citation>
    <scope>NUCLEOTIDE SEQUENCE</scope>
    <source>
        <strain evidence="2">CBS 133067</strain>
    </source>
</reference>
<keyword evidence="3" id="KW-1185">Reference proteome</keyword>
<evidence type="ECO:0000313" key="3">
    <source>
        <dbReference type="Proteomes" id="UP000799772"/>
    </source>
</evidence>
<proteinExistence type="predicted"/>
<feature type="domain" description="Heterokaryon incompatibility" evidence="1">
    <location>
        <begin position="192"/>
        <end position="351"/>
    </location>
</feature>
<dbReference type="PANTHER" id="PTHR33112">
    <property type="entry name" value="DOMAIN PROTEIN, PUTATIVE-RELATED"/>
    <property type="match status" value="1"/>
</dbReference>
<dbReference type="PANTHER" id="PTHR33112:SF13">
    <property type="entry name" value="HETEROKARYON INCOMPATIBILITY DOMAIN-CONTAINING PROTEIN"/>
    <property type="match status" value="1"/>
</dbReference>
<dbReference type="AlphaFoldDB" id="A0A9P4M0T4"/>